<dbReference type="EMBL" id="JABFRW010000031">
    <property type="protein sequence ID" value="NOT33146.1"/>
    <property type="molecule type" value="Genomic_DNA"/>
</dbReference>
<evidence type="ECO:0000313" key="1">
    <source>
        <dbReference type="EMBL" id="NOT33146.1"/>
    </source>
</evidence>
<organism evidence="1 2">
    <name type="scientific">Eiseniibacteriota bacterium</name>
    <dbReference type="NCBI Taxonomy" id="2212470"/>
    <lineage>
        <taxon>Bacteria</taxon>
        <taxon>Candidatus Eiseniibacteriota</taxon>
    </lineage>
</organism>
<reference evidence="1 2" key="1">
    <citation type="submission" date="2020-04" db="EMBL/GenBank/DDBJ databases">
        <title>Metagenomic profiling of ammonia- and methane-oxidizing microorganisms in a Dutch drinking water treatment plant.</title>
        <authorList>
            <person name="Poghosyan L."/>
            <person name="Leucker S."/>
        </authorList>
    </citation>
    <scope>NUCLEOTIDE SEQUENCE [LARGE SCALE GENOMIC DNA]</scope>
    <source>
        <strain evidence="1">S-RSF-IL-03</strain>
    </source>
</reference>
<accession>A0A849SFB5</accession>
<dbReference type="Proteomes" id="UP000580839">
    <property type="component" value="Unassembled WGS sequence"/>
</dbReference>
<proteinExistence type="predicted"/>
<comment type="caution">
    <text evidence="1">The sequence shown here is derived from an EMBL/GenBank/DDBJ whole genome shotgun (WGS) entry which is preliminary data.</text>
</comment>
<dbReference type="AlphaFoldDB" id="A0A849SFB5"/>
<protein>
    <submittedName>
        <fullName evidence="1">Uncharacterized protein</fullName>
    </submittedName>
</protein>
<gene>
    <name evidence="1" type="ORF">HOP12_03150</name>
</gene>
<dbReference type="PROSITE" id="PS51257">
    <property type="entry name" value="PROKAR_LIPOPROTEIN"/>
    <property type="match status" value="1"/>
</dbReference>
<evidence type="ECO:0000313" key="2">
    <source>
        <dbReference type="Proteomes" id="UP000580839"/>
    </source>
</evidence>
<name>A0A849SFB5_UNCEI</name>
<sequence>MTRLPLRSALLGVAILTIVLMSGCKGAAGVTTIKTLLDDPSRFDKQTVRVAGKVTQSIGVFGYGAYEINDGTGSIPVVSKDNGAPREGADVGVQGEFRSAFTLGTRTVAAIVEKKRYTP</sequence>